<comment type="similarity">
    <text evidence="7">Belongs to the FtsL family.</text>
</comment>
<evidence type="ECO:0000256" key="6">
    <source>
        <dbReference type="ARBA" id="ARBA00023306"/>
    </source>
</evidence>
<keyword evidence="4 7" id="KW-1133">Transmembrane helix</keyword>
<evidence type="ECO:0000256" key="8">
    <source>
        <dbReference type="NCBIfam" id="TIGR02209"/>
    </source>
</evidence>
<keyword evidence="6 7" id="KW-0131">Cell cycle</keyword>
<comment type="function">
    <text evidence="7">Essential cell division protein.</text>
</comment>
<feature type="region of interest" description="Disordered" evidence="10">
    <location>
        <begin position="1"/>
        <end position="27"/>
    </location>
</feature>
<keyword evidence="3 7" id="KW-0812">Transmembrane</keyword>
<evidence type="ECO:0000256" key="3">
    <source>
        <dbReference type="ARBA" id="ARBA00022692"/>
    </source>
</evidence>
<evidence type="ECO:0000256" key="7">
    <source>
        <dbReference type="HAMAP-Rule" id="MF_00910"/>
    </source>
</evidence>
<reference evidence="11 12" key="1">
    <citation type="submission" date="2023-01" db="EMBL/GenBank/DDBJ databases">
        <title>Sporosarcina sp. nov., isolated from Korean tranditional fermented seafood 'Jeotgal'.</title>
        <authorList>
            <person name="Yang A.-I."/>
        </authorList>
    </citation>
    <scope>NUCLEOTIDE SEQUENCE [LARGE SCALE GENOMIC DNA]</scope>
    <source>
        <strain evidence="11 12">B2O-1</strain>
    </source>
</reference>
<feature type="compositionally biased region" description="Polar residues" evidence="10">
    <location>
        <begin position="8"/>
        <end position="22"/>
    </location>
</feature>
<dbReference type="RefSeq" id="WP_323692820.1">
    <property type="nucleotide sequence ID" value="NZ_CP116341.1"/>
</dbReference>
<keyword evidence="12" id="KW-1185">Reference proteome</keyword>
<dbReference type="EMBL" id="CP116341">
    <property type="protein sequence ID" value="WOV85193.1"/>
    <property type="molecule type" value="Genomic_DNA"/>
</dbReference>
<dbReference type="GO" id="GO:0051301">
    <property type="term" value="P:cell division"/>
    <property type="evidence" value="ECO:0007669"/>
    <property type="project" value="UniProtKB-KW"/>
</dbReference>
<evidence type="ECO:0000256" key="4">
    <source>
        <dbReference type="ARBA" id="ARBA00022989"/>
    </source>
</evidence>
<dbReference type="HAMAP" id="MF_00910">
    <property type="entry name" value="FtsL"/>
    <property type="match status" value="1"/>
</dbReference>
<keyword evidence="2 7" id="KW-0132">Cell division</keyword>
<protein>
    <recommendedName>
        <fullName evidence="7 8">Cell division protein FtsL</fullName>
    </recommendedName>
</protein>
<comment type="subcellular location">
    <subcellularLocation>
        <location evidence="7">Cell membrane</location>
        <topology evidence="7">Single-pass type II membrane protein</topology>
    </subcellularLocation>
    <text evidence="7">Localizes to the division septum where it forms a ring structure.</text>
</comment>
<evidence type="ECO:0000256" key="1">
    <source>
        <dbReference type="ARBA" id="ARBA00022475"/>
    </source>
</evidence>
<evidence type="ECO:0000313" key="11">
    <source>
        <dbReference type="EMBL" id="WOV85193.1"/>
    </source>
</evidence>
<feature type="coiled-coil region" evidence="9">
    <location>
        <begin position="63"/>
        <end position="90"/>
    </location>
</feature>
<sequence>MALEQRKIQTNYIPEQETQASPASIPAPKTRKIFSPGEKFLAVAFIAAVVMFSTMVLHTQAQINDTNKDMHVLSNKIEETSKQNIELSNQVSEKSTYERIWEKAKELGLNLNESNVKVVPGR</sequence>
<dbReference type="NCBIfam" id="TIGR02209">
    <property type="entry name" value="ftsL_broad"/>
    <property type="match status" value="1"/>
</dbReference>
<evidence type="ECO:0000256" key="9">
    <source>
        <dbReference type="SAM" id="Coils"/>
    </source>
</evidence>
<evidence type="ECO:0000256" key="2">
    <source>
        <dbReference type="ARBA" id="ARBA00022618"/>
    </source>
</evidence>
<dbReference type="Proteomes" id="UP001303532">
    <property type="component" value="Chromosome"/>
</dbReference>
<keyword evidence="9" id="KW-0175">Coiled coil</keyword>
<gene>
    <name evidence="7 11" type="primary">ftsL</name>
    <name evidence="11" type="ORF">PGH26_04480</name>
</gene>
<keyword evidence="5 7" id="KW-0472">Membrane</keyword>
<keyword evidence="1 7" id="KW-1003">Cell membrane</keyword>
<evidence type="ECO:0000256" key="5">
    <source>
        <dbReference type="ARBA" id="ARBA00023136"/>
    </source>
</evidence>
<evidence type="ECO:0000313" key="12">
    <source>
        <dbReference type="Proteomes" id="UP001303532"/>
    </source>
</evidence>
<accession>A0ABZ0KYD7</accession>
<feature type="transmembrane region" description="Helical" evidence="7">
    <location>
        <begin position="40"/>
        <end position="58"/>
    </location>
</feature>
<dbReference type="InterPro" id="IPR011922">
    <property type="entry name" value="Cell_div_FtsL"/>
</dbReference>
<name>A0ABZ0KYD7_9BACL</name>
<organism evidence="11 12">
    <name type="scientific">Sporosarcina jeotgali</name>
    <dbReference type="NCBI Taxonomy" id="3020056"/>
    <lineage>
        <taxon>Bacteria</taxon>
        <taxon>Bacillati</taxon>
        <taxon>Bacillota</taxon>
        <taxon>Bacilli</taxon>
        <taxon>Bacillales</taxon>
        <taxon>Caryophanaceae</taxon>
        <taxon>Sporosarcina</taxon>
    </lineage>
</organism>
<evidence type="ECO:0000256" key="10">
    <source>
        <dbReference type="SAM" id="MobiDB-lite"/>
    </source>
</evidence>
<proteinExistence type="inferred from homology"/>